<feature type="transmembrane region" description="Helical" evidence="1">
    <location>
        <begin position="66"/>
        <end position="92"/>
    </location>
</feature>
<feature type="transmembrane region" description="Helical" evidence="1">
    <location>
        <begin position="104"/>
        <end position="125"/>
    </location>
</feature>
<dbReference type="EMBL" id="QKVO01000004">
    <property type="protein sequence ID" value="RAO95075.1"/>
    <property type="molecule type" value="Genomic_DNA"/>
</dbReference>
<protein>
    <submittedName>
        <fullName evidence="2">Uncharacterized protein</fullName>
    </submittedName>
</protein>
<evidence type="ECO:0000313" key="2">
    <source>
        <dbReference type="EMBL" id="RAO95075.1"/>
    </source>
</evidence>
<name>A0A328PMY6_9MOLU</name>
<keyword evidence="1" id="KW-0472">Membrane</keyword>
<evidence type="ECO:0000313" key="3">
    <source>
        <dbReference type="Proteomes" id="UP000249762"/>
    </source>
</evidence>
<dbReference type="Proteomes" id="UP000249762">
    <property type="component" value="Unassembled WGS sequence"/>
</dbReference>
<dbReference type="AlphaFoldDB" id="A0A328PMY6"/>
<proteinExistence type="predicted"/>
<evidence type="ECO:0000256" key="1">
    <source>
        <dbReference type="SAM" id="Phobius"/>
    </source>
</evidence>
<reference evidence="3" key="1">
    <citation type="submission" date="2018-06" db="EMBL/GenBank/DDBJ databases">
        <authorList>
            <person name="Martinez Ocampo F."/>
            <person name="Quiroz Castaneda R.E."/>
            <person name="Rojas Lopez X."/>
        </authorList>
    </citation>
    <scope>NUCLEOTIDE SEQUENCE [LARGE SCALE GENOMIC DNA]</scope>
    <source>
        <strain evidence="3">INIFAP02</strain>
    </source>
</reference>
<keyword evidence="3" id="KW-1185">Reference proteome</keyword>
<organism evidence="2 3">
    <name type="scientific">Mycoplasma wenyonii</name>
    <dbReference type="NCBI Taxonomy" id="65123"/>
    <lineage>
        <taxon>Bacteria</taxon>
        <taxon>Bacillati</taxon>
        <taxon>Mycoplasmatota</taxon>
        <taxon>Mollicutes</taxon>
        <taxon>Mycoplasmataceae</taxon>
        <taxon>Mycoplasma</taxon>
    </lineage>
</organism>
<gene>
    <name evidence="2" type="ORF">DNK47_01545</name>
</gene>
<sequence length="136" mass="15843">MAGKLNATITAATSALIQYCFLSCKYRVSCRLFSLKLLKDNYTYWLIKCLNYRDKTKSLKGFKFKIYLFQLLSIFSSIFVFALGSVLTASWSYDGQKDYFFNKWFGLAGALIFPAVRLFTSLVYIPNRSYKLFFRI</sequence>
<keyword evidence="1" id="KW-1133">Transmembrane helix</keyword>
<keyword evidence="1" id="KW-0812">Transmembrane</keyword>
<comment type="caution">
    <text evidence="2">The sequence shown here is derived from an EMBL/GenBank/DDBJ whole genome shotgun (WGS) entry which is preliminary data.</text>
</comment>
<accession>A0A328PMY6</accession>